<evidence type="ECO:0000256" key="1">
    <source>
        <dbReference type="ARBA" id="ARBA00009673"/>
    </source>
</evidence>
<dbReference type="EMBL" id="JAATJV010337748">
    <property type="protein sequence ID" value="MBZ3878836.1"/>
    <property type="molecule type" value="Genomic_DNA"/>
</dbReference>
<accession>A0AA41SZZ0</accession>
<dbReference type="CDD" id="cd00563">
    <property type="entry name" value="Dtyr_deacylase"/>
    <property type="match status" value="1"/>
</dbReference>
<reference evidence="7" key="1">
    <citation type="submission" date="2020-03" db="EMBL/GenBank/DDBJ databases">
        <title>Studies in the Genomics of Life Span.</title>
        <authorList>
            <person name="Glass D."/>
        </authorList>
    </citation>
    <scope>NUCLEOTIDE SEQUENCE</scope>
    <source>
        <strain evidence="7">SUZIE</strain>
        <tissue evidence="7">Muscle</tissue>
    </source>
</reference>
<dbReference type="PANTHER" id="PTHR10472">
    <property type="entry name" value="D-TYROSYL-TRNA TYR DEACYLASE"/>
    <property type="match status" value="1"/>
</dbReference>
<comment type="caution">
    <text evidence="7">The sequence shown here is derived from an EMBL/GenBank/DDBJ whole genome shotgun (WGS) entry which is preliminary data.</text>
</comment>
<dbReference type="AlphaFoldDB" id="A0AA41SZZ0"/>
<evidence type="ECO:0000256" key="3">
    <source>
        <dbReference type="ARBA" id="ARBA00048018"/>
    </source>
</evidence>
<evidence type="ECO:0000256" key="2">
    <source>
        <dbReference type="ARBA" id="ARBA00047676"/>
    </source>
</evidence>
<dbReference type="SUPFAM" id="SSF69500">
    <property type="entry name" value="DTD-like"/>
    <property type="match status" value="1"/>
</dbReference>
<protein>
    <recommendedName>
        <fullName evidence="6">D-aminoacyl-tRNA deacylase</fullName>
        <ecNumber evidence="6">3.1.1.96</ecNumber>
    </recommendedName>
</protein>
<comment type="subcellular location">
    <subcellularLocation>
        <location evidence="6">Cytoplasm</location>
    </subcellularLocation>
</comment>
<keyword evidence="6" id="KW-0378">Hydrolase</keyword>
<dbReference type="GO" id="GO:0051500">
    <property type="term" value="F:D-tyrosyl-tRNA(Tyr) deacylase activity"/>
    <property type="evidence" value="ECO:0007669"/>
    <property type="project" value="TreeGrafter"/>
</dbReference>
<organism evidence="7 8">
    <name type="scientific">Sciurus carolinensis</name>
    <name type="common">Eastern gray squirrel</name>
    <dbReference type="NCBI Taxonomy" id="30640"/>
    <lineage>
        <taxon>Eukaryota</taxon>
        <taxon>Metazoa</taxon>
        <taxon>Chordata</taxon>
        <taxon>Craniata</taxon>
        <taxon>Vertebrata</taxon>
        <taxon>Euteleostomi</taxon>
        <taxon>Mammalia</taxon>
        <taxon>Eutheria</taxon>
        <taxon>Euarchontoglires</taxon>
        <taxon>Glires</taxon>
        <taxon>Rodentia</taxon>
        <taxon>Sciuromorpha</taxon>
        <taxon>Sciuridae</taxon>
        <taxon>Sciurinae</taxon>
        <taxon>Sciurini</taxon>
        <taxon>Sciurus</taxon>
    </lineage>
</organism>
<comment type="subunit">
    <text evidence="5">Homodimer. Interacts with CDC45 and TOPBP1.</text>
</comment>
<keyword evidence="6" id="KW-0963">Cytoplasm</keyword>
<evidence type="ECO:0000256" key="5">
    <source>
        <dbReference type="ARBA" id="ARBA00062485"/>
    </source>
</evidence>
<dbReference type="HAMAP" id="MF_00518">
    <property type="entry name" value="Deacylase_Dtd"/>
    <property type="match status" value="1"/>
</dbReference>
<dbReference type="Proteomes" id="UP001166674">
    <property type="component" value="Unassembled WGS sequence"/>
</dbReference>
<name>A0AA41SZZ0_SCICA</name>
<dbReference type="EC" id="3.1.1.96" evidence="6"/>
<evidence type="ECO:0000256" key="6">
    <source>
        <dbReference type="RuleBase" id="RU003470"/>
    </source>
</evidence>
<evidence type="ECO:0000256" key="4">
    <source>
        <dbReference type="ARBA" id="ARBA00054206"/>
    </source>
</evidence>
<evidence type="ECO:0000313" key="8">
    <source>
        <dbReference type="Proteomes" id="UP001166674"/>
    </source>
</evidence>
<dbReference type="GO" id="GO:0005737">
    <property type="term" value="C:cytoplasm"/>
    <property type="evidence" value="ECO:0007669"/>
    <property type="project" value="UniProtKB-SubCell"/>
</dbReference>
<keyword evidence="6" id="KW-0820">tRNA-binding</keyword>
<comment type="catalytic activity">
    <reaction evidence="2">
        <text>glycyl-tRNA(Ala) + H2O = tRNA(Ala) + glycine + H(+)</text>
        <dbReference type="Rhea" id="RHEA:53744"/>
        <dbReference type="Rhea" id="RHEA-COMP:9657"/>
        <dbReference type="Rhea" id="RHEA-COMP:13640"/>
        <dbReference type="ChEBI" id="CHEBI:15377"/>
        <dbReference type="ChEBI" id="CHEBI:15378"/>
        <dbReference type="ChEBI" id="CHEBI:57305"/>
        <dbReference type="ChEBI" id="CHEBI:78442"/>
        <dbReference type="ChEBI" id="CHEBI:78522"/>
        <dbReference type="EC" id="3.1.1.96"/>
    </reaction>
</comment>
<dbReference type="FunFam" id="3.50.80.10:FF:000001">
    <property type="entry name" value="D-aminoacyl-tRNA deacylase"/>
    <property type="match status" value="1"/>
</dbReference>
<dbReference type="InterPro" id="IPR003732">
    <property type="entry name" value="Daa-tRNA_deacyls_DTD"/>
</dbReference>
<comment type="function">
    <text evidence="4">An aminoacyl-tRNA editing enzyme that deacylates mischarged D-aminoacyl-tRNAs. Also deacylates mischarged glycyl-tRNA(Ala), protecting cells against glycine mischarging by AlaRS. Acts via tRNA-based rather than protein-based catalysis; rejects L-amino acids rather than detecting D-amino acids in the active site. By recycling D-aminoacyl-tRNA to D-amino acids and free tRNA molecules, this enzyme counteracts the toxicity associated with the formation of D-aminoacyl-tRNA entities in vivo and helps enforce protein L-homochirality.</text>
</comment>
<gene>
    <name evidence="7" type="ORF">SUZIE_149925</name>
</gene>
<dbReference type="Gene3D" id="3.50.80.10">
    <property type="entry name" value="D-tyrosyl-tRNA(Tyr) deacylase"/>
    <property type="match status" value="1"/>
</dbReference>
<sequence length="177" mass="19866">MKAVVQRVTRASVTVGEEQISAIGRGICVLLGISLEDTQKELEHMVRKILNLRVFEDESGKHWSKSVMDKQYEVLCVSQFTLQCVLKGNKPDFHLAMPTEQAEGFYNSFLEQLRKTYRPELIKDGKFGAYMQVHIQNDGPVTIELESPAPGAATSDPKQVSLKLETQVSLLNTRNLS</sequence>
<dbReference type="Pfam" id="PF02580">
    <property type="entry name" value="Tyr_Deacylase"/>
    <property type="match status" value="1"/>
</dbReference>
<dbReference type="NCBIfam" id="TIGR00256">
    <property type="entry name" value="D-aminoacyl-tRNA deacylase"/>
    <property type="match status" value="1"/>
</dbReference>
<keyword evidence="8" id="KW-1185">Reference proteome</keyword>
<evidence type="ECO:0000313" key="7">
    <source>
        <dbReference type="EMBL" id="MBZ3878836.1"/>
    </source>
</evidence>
<comment type="catalytic activity">
    <reaction evidence="3">
        <text>a D-aminoacyl-tRNA + H2O = a tRNA + a D-alpha-amino acid + H(+)</text>
        <dbReference type="Rhea" id="RHEA:13953"/>
        <dbReference type="Rhea" id="RHEA-COMP:10123"/>
        <dbReference type="Rhea" id="RHEA-COMP:10124"/>
        <dbReference type="ChEBI" id="CHEBI:15377"/>
        <dbReference type="ChEBI" id="CHEBI:15378"/>
        <dbReference type="ChEBI" id="CHEBI:59871"/>
        <dbReference type="ChEBI" id="CHEBI:78442"/>
        <dbReference type="ChEBI" id="CHEBI:79333"/>
        <dbReference type="EC" id="3.1.1.96"/>
    </reaction>
</comment>
<proteinExistence type="inferred from homology"/>
<keyword evidence="6" id="KW-0694">RNA-binding</keyword>
<dbReference type="InterPro" id="IPR023509">
    <property type="entry name" value="DTD-like_sf"/>
</dbReference>
<dbReference type="PANTHER" id="PTHR10472:SF5">
    <property type="entry name" value="D-AMINOACYL-TRNA DEACYLASE 1"/>
    <property type="match status" value="1"/>
</dbReference>
<dbReference type="GO" id="GO:0000049">
    <property type="term" value="F:tRNA binding"/>
    <property type="evidence" value="ECO:0007669"/>
    <property type="project" value="UniProtKB-KW"/>
</dbReference>
<comment type="similarity">
    <text evidence="1 6">Belongs to the DTD family.</text>
</comment>